<keyword evidence="3" id="KW-1185">Reference proteome</keyword>
<dbReference type="Proteomes" id="UP000696485">
    <property type="component" value="Unassembled WGS sequence"/>
</dbReference>
<reference evidence="2" key="1">
    <citation type="journal article" date="2020" name="Fungal Divers.">
        <title>Resolving the Mortierellaceae phylogeny through synthesis of multi-gene phylogenetics and phylogenomics.</title>
        <authorList>
            <person name="Vandepol N."/>
            <person name="Liber J."/>
            <person name="Desiro A."/>
            <person name="Na H."/>
            <person name="Kennedy M."/>
            <person name="Barry K."/>
            <person name="Grigoriev I.V."/>
            <person name="Miller A.N."/>
            <person name="O'Donnell K."/>
            <person name="Stajich J.E."/>
            <person name="Bonito G."/>
        </authorList>
    </citation>
    <scope>NUCLEOTIDE SEQUENCE</scope>
    <source>
        <strain evidence="2">NVP1</strain>
    </source>
</reference>
<dbReference type="EMBL" id="JAAAUY010000035">
    <property type="protein sequence ID" value="KAF9337163.1"/>
    <property type="molecule type" value="Genomic_DNA"/>
</dbReference>
<accession>A0A9P5SVE3</accession>
<protein>
    <submittedName>
        <fullName evidence="2">Uncharacterized protein</fullName>
    </submittedName>
</protein>
<organism evidence="2 3">
    <name type="scientific">Podila minutissima</name>
    <dbReference type="NCBI Taxonomy" id="64525"/>
    <lineage>
        <taxon>Eukaryota</taxon>
        <taxon>Fungi</taxon>
        <taxon>Fungi incertae sedis</taxon>
        <taxon>Mucoromycota</taxon>
        <taxon>Mortierellomycotina</taxon>
        <taxon>Mortierellomycetes</taxon>
        <taxon>Mortierellales</taxon>
        <taxon>Mortierellaceae</taxon>
        <taxon>Podila</taxon>
    </lineage>
</organism>
<sequence>MVAVPSRAFWLTLLAVALATTAAAPVDSPNVAPAAPVKPPNVVPVKSPHAAPAVEPSDYAPPTAHVAENKKTKLCLLKCYKHFAMAFPYCKGRFTPEDYSSMTFCHILGYFCTHACSYKY</sequence>
<feature type="chain" id="PRO_5040331407" evidence="1">
    <location>
        <begin position="24"/>
        <end position="120"/>
    </location>
</feature>
<feature type="signal peptide" evidence="1">
    <location>
        <begin position="1"/>
        <end position="23"/>
    </location>
</feature>
<gene>
    <name evidence="2" type="ORF">BG006_006040</name>
</gene>
<evidence type="ECO:0000313" key="2">
    <source>
        <dbReference type="EMBL" id="KAF9337163.1"/>
    </source>
</evidence>
<evidence type="ECO:0000313" key="3">
    <source>
        <dbReference type="Proteomes" id="UP000696485"/>
    </source>
</evidence>
<proteinExistence type="predicted"/>
<keyword evidence="1" id="KW-0732">Signal</keyword>
<name>A0A9P5SVE3_9FUNG</name>
<evidence type="ECO:0000256" key="1">
    <source>
        <dbReference type="SAM" id="SignalP"/>
    </source>
</evidence>
<dbReference type="AlphaFoldDB" id="A0A9P5SVE3"/>
<comment type="caution">
    <text evidence="2">The sequence shown here is derived from an EMBL/GenBank/DDBJ whole genome shotgun (WGS) entry which is preliminary data.</text>
</comment>